<organism evidence="2 3">
    <name type="scientific">Pseudobythopirellula maris</name>
    <dbReference type="NCBI Taxonomy" id="2527991"/>
    <lineage>
        <taxon>Bacteria</taxon>
        <taxon>Pseudomonadati</taxon>
        <taxon>Planctomycetota</taxon>
        <taxon>Planctomycetia</taxon>
        <taxon>Pirellulales</taxon>
        <taxon>Lacipirellulaceae</taxon>
        <taxon>Pseudobythopirellula</taxon>
    </lineage>
</organism>
<evidence type="ECO:0000259" key="1">
    <source>
        <dbReference type="PROSITE" id="PS51459"/>
    </source>
</evidence>
<comment type="caution">
    <text evidence="2">The sequence shown here is derived from an EMBL/GenBank/DDBJ whole genome shotgun (WGS) entry which is preliminary data.</text>
</comment>
<dbReference type="NCBIfam" id="TIGR01550">
    <property type="entry name" value="DOC_P1"/>
    <property type="match status" value="1"/>
</dbReference>
<gene>
    <name evidence="2" type="primary">doc</name>
    <name evidence="2" type="ORF">Mal64_13790</name>
</gene>
<dbReference type="InterPro" id="IPR053737">
    <property type="entry name" value="Type_II_TA_Toxin"/>
</dbReference>
<dbReference type="SUPFAM" id="SSF140931">
    <property type="entry name" value="Fic-like"/>
    <property type="match status" value="1"/>
</dbReference>
<proteinExistence type="predicted"/>
<feature type="domain" description="Fido" evidence="1">
    <location>
        <begin position="1"/>
        <end position="68"/>
    </location>
</feature>
<dbReference type="InterPro" id="IPR036597">
    <property type="entry name" value="Fido-like_dom_sf"/>
</dbReference>
<sequence>MAAAYLYHLVQNHPFLDGNKRIGSASAIVFLTLNGVQIEADEEGVVELTLRVATGAAEKPVIAEFFRSRAQGAKP</sequence>
<dbReference type="PANTHER" id="PTHR39426">
    <property type="entry name" value="HOMOLOGY TO DEATH-ON-CURING PROTEIN OF PHAGE P1"/>
    <property type="match status" value="1"/>
</dbReference>
<dbReference type="RefSeq" id="WP_197525521.1">
    <property type="nucleotide sequence ID" value="NZ_SJPQ01000001.1"/>
</dbReference>
<dbReference type="InterPro" id="IPR006440">
    <property type="entry name" value="Doc"/>
</dbReference>
<dbReference type="PROSITE" id="PS51459">
    <property type="entry name" value="FIDO"/>
    <property type="match status" value="1"/>
</dbReference>
<dbReference type="Proteomes" id="UP000315440">
    <property type="component" value="Unassembled WGS sequence"/>
</dbReference>
<keyword evidence="3" id="KW-1185">Reference proteome</keyword>
<name>A0A5C5ZUS9_9BACT</name>
<accession>A0A5C5ZUS9</accession>
<dbReference type="InterPro" id="IPR003812">
    <property type="entry name" value="Fido"/>
</dbReference>
<protein>
    <submittedName>
        <fullName evidence="2">Toxin Doc</fullName>
    </submittedName>
</protein>
<evidence type="ECO:0000313" key="2">
    <source>
        <dbReference type="EMBL" id="TWT90980.1"/>
    </source>
</evidence>
<dbReference type="PANTHER" id="PTHR39426:SF1">
    <property type="entry name" value="HOMOLOGY TO DEATH-ON-CURING PROTEIN OF PHAGE P1"/>
    <property type="match status" value="1"/>
</dbReference>
<reference evidence="2 3" key="1">
    <citation type="submission" date="2019-02" db="EMBL/GenBank/DDBJ databases">
        <title>Deep-cultivation of Planctomycetes and their phenomic and genomic characterization uncovers novel biology.</title>
        <authorList>
            <person name="Wiegand S."/>
            <person name="Jogler M."/>
            <person name="Boedeker C."/>
            <person name="Pinto D."/>
            <person name="Vollmers J."/>
            <person name="Rivas-Marin E."/>
            <person name="Kohn T."/>
            <person name="Peeters S.H."/>
            <person name="Heuer A."/>
            <person name="Rast P."/>
            <person name="Oberbeckmann S."/>
            <person name="Bunk B."/>
            <person name="Jeske O."/>
            <person name="Meyerdierks A."/>
            <person name="Storesund J.E."/>
            <person name="Kallscheuer N."/>
            <person name="Luecker S."/>
            <person name="Lage O.M."/>
            <person name="Pohl T."/>
            <person name="Merkel B.J."/>
            <person name="Hornburger P."/>
            <person name="Mueller R.-W."/>
            <person name="Bruemmer F."/>
            <person name="Labrenz M."/>
            <person name="Spormann A.M."/>
            <person name="Op Den Camp H."/>
            <person name="Overmann J."/>
            <person name="Amann R."/>
            <person name="Jetten M.S.M."/>
            <person name="Mascher T."/>
            <person name="Medema M.H."/>
            <person name="Devos D.P."/>
            <person name="Kaster A.-K."/>
            <person name="Ovreas L."/>
            <person name="Rohde M."/>
            <person name="Galperin M.Y."/>
            <person name="Jogler C."/>
        </authorList>
    </citation>
    <scope>NUCLEOTIDE SEQUENCE [LARGE SCALE GENOMIC DNA]</scope>
    <source>
        <strain evidence="2 3">Mal64</strain>
    </source>
</reference>
<dbReference type="EMBL" id="SJPQ01000001">
    <property type="protein sequence ID" value="TWT90980.1"/>
    <property type="molecule type" value="Genomic_DNA"/>
</dbReference>
<dbReference type="Gene3D" id="1.20.120.1870">
    <property type="entry name" value="Fic/DOC protein, Fido domain"/>
    <property type="match status" value="1"/>
</dbReference>
<dbReference type="AlphaFoldDB" id="A0A5C5ZUS9"/>
<dbReference type="Pfam" id="PF02661">
    <property type="entry name" value="Fic"/>
    <property type="match status" value="1"/>
</dbReference>
<dbReference type="GO" id="GO:0016301">
    <property type="term" value="F:kinase activity"/>
    <property type="evidence" value="ECO:0007669"/>
    <property type="project" value="InterPro"/>
</dbReference>
<evidence type="ECO:0000313" key="3">
    <source>
        <dbReference type="Proteomes" id="UP000315440"/>
    </source>
</evidence>